<keyword evidence="1" id="KW-0472">Membrane</keyword>
<keyword evidence="3" id="KW-1185">Reference proteome</keyword>
<dbReference type="AlphaFoldDB" id="A0A1U7J9M7"/>
<accession>A0A1U7J9M7</accession>
<sequence length="183" mass="20047">MKTLYVFPLMERLVGRMRPLPTPSLLVVAFLGLTLDVLFHGPTLLTVLAVAGFTGLAWRQDIVPSRSLSIRASKAQGFRRKAWRHLGLGLLWLITLLAYPAQAQFFGGAETWMTTNFGTAAGDAIPLVFNVLRGLFLLYVGISLVRVINSARNDEDWQTIARTPLIIIIAVTAGDVLTTLITG</sequence>
<protein>
    <submittedName>
        <fullName evidence="2">Uncharacterized protein</fullName>
    </submittedName>
</protein>
<feature type="transmembrane region" description="Helical" evidence="1">
    <location>
        <begin position="44"/>
        <end position="62"/>
    </location>
</feature>
<feature type="transmembrane region" description="Helical" evidence="1">
    <location>
        <begin position="160"/>
        <end position="181"/>
    </location>
</feature>
<evidence type="ECO:0000256" key="1">
    <source>
        <dbReference type="SAM" id="Phobius"/>
    </source>
</evidence>
<dbReference type="EMBL" id="MRCG01000002">
    <property type="protein sequence ID" value="OKH50118.1"/>
    <property type="molecule type" value="Genomic_DNA"/>
</dbReference>
<name>A0A1U7J9M7_9CYAN</name>
<keyword evidence="1" id="KW-1133">Transmembrane helix</keyword>
<dbReference type="Proteomes" id="UP000185557">
    <property type="component" value="Unassembled WGS sequence"/>
</dbReference>
<evidence type="ECO:0000313" key="3">
    <source>
        <dbReference type="Proteomes" id="UP000185557"/>
    </source>
</evidence>
<feature type="transmembrane region" description="Helical" evidence="1">
    <location>
        <begin position="83"/>
        <end position="107"/>
    </location>
</feature>
<proteinExistence type="predicted"/>
<organism evidence="2 3">
    <name type="scientific">Phormidium tenue NIES-30</name>
    <dbReference type="NCBI Taxonomy" id="549789"/>
    <lineage>
        <taxon>Bacteria</taxon>
        <taxon>Bacillati</taxon>
        <taxon>Cyanobacteriota</taxon>
        <taxon>Cyanophyceae</taxon>
        <taxon>Oscillatoriophycideae</taxon>
        <taxon>Oscillatoriales</taxon>
        <taxon>Oscillatoriaceae</taxon>
        <taxon>Phormidium</taxon>
    </lineage>
</organism>
<gene>
    <name evidence="2" type="ORF">NIES30_05300</name>
</gene>
<comment type="caution">
    <text evidence="2">The sequence shown here is derived from an EMBL/GenBank/DDBJ whole genome shotgun (WGS) entry which is preliminary data.</text>
</comment>
<evidence type="ECO:0000313" key="2">
    <source>
        <dbReference type="EMBL" id="OKH50118.1"/>
    </source>
</evidence>
<keyword evidence="1" id="KW-0812">Transmembrane</keyword>
<reference evidence="2 3" key="1">
    <citation type="submission" date="2016-11" db="EMBL/GenBank/DDBJ databases">
        <title>Draft Genome Sequences of Nine Cyanobacterial Strains from Diverse Habitats.</title>
        <authorList>
            <person name="Zhu T."/>
            <person name="Hou S."/>
            <person name="Lu X."/>
            <person name="Hess W.R."/>
        </authorList>
    </citation>
    <scope>NUCLEOTIDE SEQUENCE [LARGE SCALE GENOMIC DNA]</scope>
    <source>
        <strain evidence="2 3">NIES-30</strain>
    </source>
</reference>
<feature type="transmembrane region" description="Helical" evidence="1">
    <location>
        <begin position="127"/>
        <end position="148"/>
    </location>
</feature>
<dbReference type="STRING" id="549789.NIES30_05300"/>